<proteinExistence type="predicted"/>
<evidence type="ECO:0000313" key="2">
    <source>
        <dbReference type="EMBL" id="ODQ56766.1"/>
    </source>
</evidence>
<dbReference type="Proteomes" id="UP000094112">
    <property type="component" value="Unassembled WGS sequence"/>
</dbReference>
<dbReference type="AlphaFoldDB" id="A0A1E3NUG2"/>
<evidence type="ECO:0000313" key="3">
    <source>
        <dbReference type="Proteomes" id="UP000094112"/>
    </source>
</evidence>
<evidence type="ECO:0000256" key="1">
    <source>
        <dbReference type="SAM" id="MobiDB-lite"/>
    </source>
</evidence>
<feature type="region of interest" description="Disordered" evidence="1">
    <location>
        <begin position="1"/>
        <end position="22"/>
    </location>
</feature>
<reference evidence="2 3" key="1">
    <citation type="journal article" date="2016" name="Proc. Natl. Acad. Sci. U.S.A.">
        <title>Comparative genomics of biotechnologically important yeasts.</title>
        <authorList>
            <person name="Riley R."/>
            <person name="Haridas S."/>
            <person name="Wolfe K.H."/>
            <person name="Lopes M.R."/>
            <person name="Hittinger C.T."/>
            <person name="Goeker M."/>
            <person name="Salamov A.A."/>
            <person name="Wisecaver J.H."/>
            <person name="Long T.M."/>
            <person name="Calvey C.H."/>
            <person name="Aerts A.L."/>
            <person name="Barry K.W."/>
            <person name="Choi C."/>
            <person name="Clum A."/>
            <person name="Coughlan A.Y."/>
            <person name="Deshpande S."/>
            <person name="Douglass A.P."/>
            <person name="Hanson S.J."/>
            <person name="Klenk H.-P."/>
            <person name="LaButti K.M."/>
            <person name="Lapidus A."/>
            <person name="Lindquist E.A."/>
            <person name="Lipzen A.M."/>
            <person name="Meier-Kolthoff J.P."/>
            <person name="Ohm R.A."/>
            <person name="Otillar R.P."/>
            <person name="Pangilinan J.L."/>
            <person name="Peng Y."/>
            <person name="Rokas A."/>
            <person name="Rosa C.A."/>
            <person name="Scheuner C."/>
            <person name="Sibirny A.A."/>
            <person name="Slot J.C."/>
            <person name="Stielow J.B."/>
            <person name="Sun H."/>
            <person name="Kurtzman C.P."/>
            <person name="Blackwell M."/>
            <person name="Grigoriev I.V."/>
            <person name="Jeffries T.W."/>
        </authorList>
    </citation>
    <scope>NUCLEOTIDE SEQUENCE [LARGE SCALE GENOMIC DNA]</scope>
    <source>
        <strain evidence="3">ATCC 58044 / CBS 1984 / NCYC 433 / NRRL Y-366-8</strain>
    </source>
</reference>
<protein>
    <recommendedName>
        <fullName evidence="4">Chromosome transmission fidelity protein 8</fullName>
    </recommendedName>
</protein>
<dbReference type="GO" id="GO:0007064">
    <property type="term" value="P:mitotic sister chromatid cohesion"/>
    <property type="evidence" value="ECO:0007669"/>
    <property type="project" value="InterPro"/>
</dbReference>
<name>A0A1E3NUG2_WICAA</name>
<organism evidence="2 3">
    <name type="scientific">Wickerhamomyces anomalus (strain ATCC 58044 / CBS 1984 / NCYC 433 / NRRL Y-366-8)</name>
    <name type="common">Yeast</name>
    <name type="synonym">Hansenula anomala</name>
    <dbReference type="NCBI Taxonomy" id="683960"/>
    <lineage>
        <taxon>Eukaryota</taxon>
        <taxon>Fungi</taxon>
        <taxon>Dikarya</taxon>
        <taxon>Ascomycota</taxon>
        <taxon>Saccharomycotina</taxon>
        <taxon>Saccharomycetes</taxon>
        <taxon>Phaffomycetales</taxon>
        <taxon>Wickerhamomycetaceae</taxon>
        <taxon>Wickerhamomyces</taxon>
    </lineage>
</organism>
<dbReference type="OrthoDB" id="121932at2759"/>
<evidence type="ECO:0008006" key="4">
    <source>
        <dbReference type="Google" id="ProtNLM"/>
    </source>
</evidence>
<accession>A0A1E3NUG2</accession>
<keyword evidence="3" id="KW-1185">Reference proteome</keyword>
<dbReference type="InterPro" id="IPR018607">
    <property type="entry name" value="Ctf8"/>
</dbReference>
<dbReference type="Pfam" id="PF09696">
    <property type="entry name" value="Ctf8"/>
    <property type="match status" value="1"/>
</dbReference>
<dbReference type="EMBL" id="KV454215">
    <property type="protein sequence ID" value="ODQ56766.1"/>
    <property type="molecule type" value="Genomic_DNA"/>
</dbReference>
<dbReference type="RefSeq" id="XP_019035973.1">
    <property type="nucleotide sequence ID" value="XM_019183958.1"/>
</dbReference>
<gene>
    <name evidence="2" type="ORF">WICANDRAFT_65649</name>
</gene>
<dbReference type="GeneID" id="30201204"/>
<dbReference type="GO" id="GO:0031390">
    <property type="term" value="C:Ctf18 RFC-like complex"/>
    <property type="evidence" value="ECO:0007669"/>
    <property type="project" value="InterPro"/>
</dbReference>
<dbReference type="STRING" id="683960.A0A1E3NUG2"/>
<sequence>MPYKEIDYSGAKKSLSNSDGSPLVVSTPNGNVMLEIQGELILPSAKPRGLTPEEESKYVAIDGVNHAVKIGRLELNGNKATLFIGTSQRLLGDVKKLNPPIGVLRLPNDAVDDAKIKMVDIIKHKIIFTGRPLPIM</sequence>